<reference evidence="4 5" key="1">
    <citation type="journal article" date="2014" name="Appl. Environ. Microbiol.">
        <title>Insights into the Microbial Degradation of Rubber and Gutta-Percha by Analysis of the Complete Genome of Nocardia nova SH22a.</title>
        <authorList>
            <person name="Luo Q."/>
            <person name="Hiessl S."/>
            <person name="Poehlein A."/>
            <person name="Daniel R."/>
            <person name="Steinbuchel A."/>
        </authorList>
    </citation>
    <scope>NUCLEOTIDE SEQUENCE [LARGE SCALE GENOMIC DNA]</scope>
    <source>
        <strain evidence="4">SH22a</strain>
    </source>
</reference>
<dbReference type="Pfam" id="PF13406">
    <property type="entry name" value="SLT_2"/>
    <property type="match status" value="1"/>
</dbReference>
<dbReference type="EMBL" id="CP006850">
    <property type="protein sequence ID" value="AHH21188.1"/>
    <property type="molecule type" value="Genomic_DNA"/>
</dbReference>
<feature type="signal peptide" evidence="2">
    <location>
        <begin position="1"/>
        <end position="20"/>
    </location>
</feature>
<name>W5TQF2_9NOCA</name>
<evidence type="ECO:0000256" key="1">
    <source>
        <dbReference type="SAM" id="MobiDB-lite"/>
    </source>
</evidence>
<dbReference type="InterPro" id="IPR023346">
    <property type="entry name" value="Lysozyme-like_dom_sf"/>
</dbReference>
<proteinExistence type="predicted"/>
<evidence type="ECO:0000259" key="3">
    <source>
        <dbReference type="Pfam" id="PF13406"/>
    </source>
</evidence>
<dbReference type="InterPro" id="IPR031304">
    <property type="entry name" value="SLT_2"/>
</dbReference>
<evidence type="ECO:0000313" key="4">
    <source>
        <dbReference type="EMBL" id="AHH21188.1"/>
    </source>
</evidence>
<keyword evidence="2" id="KW-0732">Signal</keyword>
<feature type="region of interest" description="Disordered" evidence="1">
    <location>
        <begin position="286"/>
        <end position="328"/>
    </location>
</feature>
<dbReference type="PRINTS" id="PR01217">
    <property type="entry name" value="PRICHEXTENSN"/>
</dbReference>
<dbReference type="Gene3D" id="1.10.530.10">
    <property type="match status" value="1"/>
</dbReference>
<feature type="domain" description="Transglycosylase SLT" evidence="3">
    <location>
        <begin position="185"/>
        <end position="238"/>
    </location>
</feature>
<dbReference type="KEGG" id="nno:NONO_c64180"/>
<dbReference type="InterPro" id="IPR043426">
    <property type="entry name" value="MltB-like"/>
</dbReference>
<keyword evidence="5" id="KW-1185">Reference proteome</keyword>
<feature type="chain" id="PRO_5039119363" evidence="2">
    <location>
        <begin position="21"/>
        <end position="503"/>
    </location>
</feature>
<feature type="compositionally biased region" description="Low complexity" evidence="1">
    <location>
        <begin position="392"/>
        <end position="416"/>
    </location>
</feature>
<accession>W5TQF2</accession>
<sequence length="503" mass="50408">MTTRGLVVPMRISGPITVSALVVAGLMATGSAAHTTARTSAPKTADARLAAAASPTGSGNSDADTVGLVPAAPEPARKLRAMTTPTDGAPLFGGTMPLRDISLPGGNGAFGIPEIVLAAYRNAELTLQAQEPNCGLSWSLLAGIGHIESNHAGHGHTDAAGTTIGTIYGPSLDGTLPGNEVIKATDGNYVRAVGPMQFLPSTWAHYASDGNGDGVADPNNVFDASLAAGKYLCSGGMNLRDPQQELRAVLRYNNSAAYASNVLSWANAYKNGGTPTPVQISPDLIPPGTMQNPPSGPDILAANGSIPTTTEPPTPGTTTAPTPQAPTQVMINLPGLPPIPCGIFCPPPRPNPCDPATVPAPMPMPLQGLPGQPAKPVETQHWAAGDPVRPVDPNANGKPADPNAPADPDAAKADPNAPKPAPACTPPQGQAAPGTPPGAPARPQDAPAPAPAPAPEPQKPSETPEPGPAGAAPAPAAPPPPAPGIVLPFGITIPLPAPPAPPR</sequence>
<evidence type="ECO:0000313" key="5">
    <source>
        <dbReference type="Proteomes" id="UP000019150"/>
    </source>
</evidence>
<dbReference type="SUPFAM" id="SSF53955">
    <property type="entry name" value="Lysozyme-like"/>
    <property type="match status" value="1"/>
</dbReference>
<evidence type="ECO:0000256" key="2">
    <source>
        <dbReference type="SAM" id="SignalP"/>
    </source>
</evidence>
<dbReference type="AlphaFoldDB" id="W5TQF2"/>
<dbReference type="eggNOG" id="COG2951">
    <property type="taxonomic scope" value="Bacteria"/>
</dbReference>
<organism evidence="4 5">
    <name type="scientific">Nocardia nova SH22a</name>
    <dbReference type="NCBI Taxonomy" id="1415166"/>
    <lineage>
        <taxon>Bacteria</taxon>
        <taxon>Bacillati</taxon>
        <taxon>Actinomycetota</taxon>
        <taxon>Actinomycetes</taxon>
        <taxon>Mycobacteriales</taxon>
        <taxon>Nocardiaceae</taxon>
        <taxon>Nocardia</taxon>
    </lineage>
</organism>
<dbReference type="Proteomes" id="UP000019150">
    <property type="component" value="Chromosome"/>
</dbReference>
<dbReference type="HOGENOM" id="CLU_034941_3_1_11"/>
<feature type="compositionally biased region" description="Low complexity" evidence="1">
    <location>
        <begin position="316"/>
        <end position="328"/>
    </location>
</feature>
<dbReference type="PANTHER" id="PTHR30163:SF8">
    <property type="entry name" value="LYTIC MUREIN TRANSGLYCOSYLASE"/>
    <property type="match status" value="1"/>
</dbReference>
<dbReference type="GO" id="GO:0008933">
    <property type="term" value="F:peptidoglycan lytic transglycosylase activity"/>
    <property type="evidence" value="ECO:0007669"/>
    <property type="project" value="TreeGrafter"/>
</dbReference>
<dbReference type="GO" id="GO:0009253">
    <property type="term" value="P:peptidoglycan catabolic process"/>
    <property type="evidence" value="ECO:0007669"/>
    <property type="project" value="TreeGrafter"/>
</dbReference>
<dbReference type="STRING" id="1415166.NONO_c64180"/>
<dbReference type="PATRIC" id="fig|1415166.3.peg.6598"/>
<protein>
    <submittedName>
        <fullName evidence="4">Transglycosylase SLT domain-containing protein</fullName>
    </submittedName>
</protein>
<gene>
    <name evidence="4" type="ORF">NONO_c64180</name>
</gene>
<feature type="compositionally biased region" description="Pro residues" evidence="1">
    <location>
        <begin position="434"/>
        <end position="467"/>
    </location>
</feature>
<feature type="region of interest" description="Disordered" evidence="1">
    <location>
        <begin position="356"/>
        <end position="503"/>
    </location>
</feature>
<dbReference type="PANTHER" id="PTHR30163">
    <property type="entry name" value="MEMBRANE-BOUND LYTIC MUREIN TRANSGLYCOSYLASE B"/>
    <property type="match status" value="1"/>
</dbReference>
<dbReference type="CDD" id="cd13399">
    <property type="entry name" value="Slt35-like"/>
    <property type="match status" value="1"/>
</dbReference>